<keyword evidence="3" id="KW-0206">Cytoskeleton</keyword>
<evidence type="ECO:0000313" key="9">
    <source>
        <dbReference type="Proteomes" id="UP000054032"/>
    </source>
</evidence>
<feature type="compositionally biased region" description="Acidic residues" evidence="5">
    <location>
        <begin position="1117"/>
        <end position="1126"/>
    </location>
</feature>
<sequence length="1152" mass="131156">MQSSPPTSDGKARAIRELSRSLSHSPRNIESPSPLPTDSNPTQRSGFGGTDTSQFWDNPDIVHSTQHNIVDDTNTLPKFPRIRSTAKKQSAWAPFRSEQIQPDTSMVNKEFLDFDHSISDEESMAVEQARGGNRSNRGTPSKISSPFNSLYDMTPLTNRSRKSHMADTSSLRRDAAIRRASRNDLDTISPRPSSKRNSPALAKEDRKRNSLSQLHAKLSEDESSFMDQRPPTVTIDSTKNSRWGNRSRQASLQIDGNADTLQSKGTPRSRQNTTQNATGQSFILPDLPNLTELVSGVFDDGTPVFSKTTTSRSRFSAPPNGGRRPSYFPVEGVPIPDEEKAIFSALQQLQEKLAEMEHERAEQEKKIEEQDLELIELRATAQAQEKLRRSDSAQDSDAGKNSWKIEKTRLDATVQTLRTRIDRADRKVAVLEIEKKRLNTEKESMANQLGVAFQTCEELKNEKSALSSENEELRQEVETLRSENEALRDQLDHDQSQHREETTQLRRQFDQAANATEKENANLHAELARVRAQQDENTQQLSRRDTELRRVRQEQAEFARLKSEHDSLRSQLAEIKARREEDAQRWARLESSLRSKVDRRDETIRQFQDTTQEQTTEAMRLDNENLRIELQELQAQQDEEYEQWARREAELQRKIQSRERAIRRTQEPNDGPQEQLQRRPSYRREDTRTRIKNRVQQEVRNSRLANESQQESPRKSFTAHSRFSTRSFSAPIITDKHARVESEVESTTDLSLAPRSALRISRNSHSARQTSTIQPPADLDLTELSYIDKDQIAQLRRRLEEDRIAKRESALVDEVTRDDTVRSQRQTREDTVRSVASAKSERRPSLVRKSSLKDTTQRTNNTQFEEDTGNFSNFDAEGDATQTKQSAFDASMVSNTSRRRRSAPTEMTSAFIVPDIKLSTSKQATTTTSMQRTLLKEHDNANCTYCRREGYTTATDALHVPKLVPASVRTADDVDATLRPVQSPKEALALVVKGMNDERIHLHAELAVQRALLEQHDPSLGQRKRIAINEAIQDLLRRIDHLDKQIYRLHDVLEGQRADDLTEQDVEELTGQIPVEEEKTGQSEKKAKKVTIRSFVDEDESVEIGRGRSAKNGGAHDEEDDDDDETHELPWEGFGDDSGPEGDASFSAMAFT</sequence>
<feature type="region of interest" description="Disordered" evidence="5">
    <location>
        <begin position="661"/>
        <end position="722"/>
    </location>
</feature>
<dbReference type="GO" id="GO:0008017">
    <property type="term" value="F:microtubule binding"/>
    <property type="evidence" value="ECO:0007669"/>
    <property type="project" value="InterPro"/>
</dbReference>
<keyword evidence="2" id="KW-0963">Cytoplasm</keyword>
<proteinExistence type="predicted"/>
<dbReference type="KEGG" id="bor:COCMIDRAFT_2045"/>
<feature type="region of interest" description="Disordered" evidence="5">
    <location>
        <begin position="305"/>
        <end position="326"/>
    </location>
</feature>
<feature type="region of interest" description="Disordered" evidence="5">
    <location>
        <begin position="814"/>
        <end position="905"/>
    </location>
</feature>
<dbReference type="GO" id="GO:0005815">
    <property type="term" value="C:microtubule organizing center"/>
    <property type="evidence" value="ECO:0007669"/>
    <property type="project" value="UniProtKB-SubCell"/>
</dbReference>
<feature type="compositionally biased region" description="Polar residues" evidence="5">
    <location>
        <begin position="234"/>
        <end position="281"/>
    </location>
</feature>
<feature type="coiled-coil region" evidence="4">
    <location>
        <begin position="616"/>
        <end position="661"/>
    </location>
</feature>
<dbReference type="InterPro" id="IPR051756">
    <property type="entry name" value="Centrosomal_MT-associated"/>
</dbReference>
<dbReference type="STRING" id="930090.W6ZH14"/>
<dbReference type="EMBL" id="KI963934">
    <property type="protein sequence ID" value="EUC49188.1"/>
    <property type="molecule type" value="Genomic_DNA"/>
</dbReference>
<feature type="compositionally biased region" description="Polar residues" evidence="5">
    <location>
        <begin position="880"/>
        <end position="896"/>
    </location>
</feature>
<dbReference type="eggNOG" id="ENOG502S7ZB">
    <property type="taxonomic scope" value="Eukaryota"/>
</dbReference>
<feature type="compositionally biased region" description="Basic and acidic residues" evidence="5">
    <location>
        <begin position="170"/>
        <end position="185"/>
    </location>
</feature>
<feature type="region of interest" description="Disordered" evidence="5">
    <location>
        <begin position="1"/>
        <end position="76"/>
    </location>
</feature>
<feature type="compositionally biased region" description="Polar residues" evidence="5">
    <location>
        <begin position="857"/>
        <end position="873"/>
    </location>
</feature>
<dbReference type="PANTHER" id="PTHR19336:SF9">
    <property type="entry name" value="SPINDLE POLE BODY PROTEIN PPC89"/>
    <property type="match status" value="1"/>
</dbReference>
<dbReference type="InterPro" id="IPR025925">
    <property type="entry name" value="PPC89_CLD"/>
</dbReference>
<feature type="compositionally biased region" description="Basic and acidic residues" evidence="5">
    <location>
        <begin position="10"/>
        <end position="19"/>
    </location>
</feature>
<evidence type="ECO:0000256" key="5">
    <source>
        <dbReference type="SAM" id="MobiDB-lite"/>
    </source>
</evidence>
<dbReference type="PANTHER" id="PTHR19336">
    <property type="entry name" value="UNCHARACTERIZED DUF1167"/>
    <property type="match status" value="1"/>
</dbReference>
<evidence type="ECO:0000256" key="2">
    <source>
        <dbReference type="ARBA" id="ARBA00022490"/>
    </source>
</evidence>
<dbReference type="InterPro" id="IPR024957">
    <property type="entry name" value="Cep57_MT-bd_dom"/>
</dbReference>
<feature type="compositionally biased region" description="Polar residues" evidence="5">
    <location>
        <begin position="20"/>
        <end position="56"/>
    </location>
</feature>
<dbReference type="Pfam" id="PF06657">
    <property type="entry name" value="Cep57_MT_bd"/>
    <property type="match status" value="1"/>
</dbReference>
<evidence type="ECO:0000259" key="7">
    <source>
        <dbReference type="Pfam" id="PF14197"/>
    </source>
</evidence>
<feature type="region of interest" description="Disordered" evidence="5">
    <location>
        <begin position="125"/>
        <end position="282"/>
    </location>
</feature>
<dbReference type="AlphaFoldDB" id="W6ZH14"/>
<evidence type="ECO:0000256" key="3">
    <source>
        <dbReference type="ARBA" id="ARBA00023212"/>
    </source>
</evidence>
<feature type="domain" description="PPC89 centrosome localisation" evidence="7">
    <location>
        <begin position="410"/>
        <end position="475"/>
    </location>
</feature>
<feature type="domain" description="Cep57 centrosome microtubule-binding" evidence="6">
    <location>
        <begin position="976"/>
        <end position="1052"/>
    </location>
</feature>
<gene>
    <name evidence="8" type="ORF">COCMIDRAFT_2045</name>
</gene>
<feature type="compositionally biased region" description="Basic and acidic residues" evidence="5">
    <location>
        <begin position="814"/>
        <end position="832"/>
    </location>
</feature>
<dbReference type="Pfam" id="PF14197">
    <property type="entry name" value="Cep57_CLD_2"/>
    <property type="match status" value="1"/>
</dbReference>
<keyword evidence="4" id="KW-0175">Coiled coil</keyword>
<evidence type="ECO:0000313" key="8">
    <source>
        <dbReference type="EMBL" id="EUC49188.1"/>
    </source>
</evidence>
<feature type="coiled-coil region" evidence="4">
    <location>
        <begin position="339"/>
        <end position="585"/>
    </location>
</feature>
<feature type="compositionally biased region" description="Low complexity" evidence="5">
    <location>
        <begin position="305"/>
        <end position="316"/>
    </location>
</feature>
<reference evidence="8 9" key="1">
    <citation type="journal article" date="2013" name="PLoS Genet.">
        <title>Comparative genome structure, secondary metabolite, and effector coding capacity across Cochliobolus pathogens.</title>
        <authorList>
            <person name="Condon B.J."/>
            <person name="Leng Y."/>
            <person name="Wu D."/>
            <person name="Bushley K.E."/>
            <person name="Ohm R.A."/>
            <person name="Otillar R."/>
            <person name="Martin J."/>
            <person name="Schackwitz W."/>
            <person name="Grimwood J."/>
            <person name="MohdZainudin N."/>
            <person name="Xue C."/>
            <person name="Wang R."/>
            <person name="Manning V.A."/>
            <person name="Dhillon B."/>
            <person name="Tu Z.J."/>
            <person name="Steffenson B.J."/>
            <person name="Salamov A."/>
            <person name="Sun H."/>
            <person name="Lowry S."/>
            <person name="LaButti K."/>
            <person name="Han J."/>
            <person name="Copeland A."/>
            <person name="Lindquist E."/>
            <person name="Barry K."/>
            <person name="Schmutz J."/>
            <person name="Baker S.E."/>
            <person name="Ciuffetti L.M."/>
            <person name="Grigoriev I.V."/>
            <person name="Zhong S."/>
            <person name="Turgeon B.G."/>
        </authorList>
    </citation>
    <scope>NUCLEOTIDE SEQUENCE [LARGE SCALE GENOMIC DNA]</scope>
    <source>
        <strain evidence="8 9">ATCC 44560</strain>
    </source>
</reference>
<dbReference type="OrthoDB" id="76453at2759"/>
<name>W6ZH14_COCMI</name>
<dbReference type="RefSeq" id="XP_007684277.1">
    <property type="nucleotide sequence ID" value="XM_007686087.1"/>
</dbReference>
<feature type="compositionally biased region" description="Basic and acidic residues" evidence="5">
    <location>
        <begin position="1076"/>
        <end position="1085"/>
    </location>
</feature>
<dbReference type="Gene3D" id="1.20.5.1700">
    <property type="match status" value="1"/>
</dbReference>
<evidence type="ECO:0000256" key="4">
    <source>
        <dbReference type="SAM" id="Coils"/>
    </source>
</evidence>
<organism evidence="8 9">
    <name type="scientific">Bipolaris oryzae ATCC 44560</name>
    <dbReference type="NCBI Taxonomy" id="930090"/>
    <lineage>
        <taxon>Eukaryota</taxon>
        <taxon>Fungi</taxon>
        <taxon>Dikarya</taxon>
        <taxon>Ascomycota</taxon>
        <taxon>Pezizomycotina</taxon>
        <taxon>Dothideomycetes</taxon>
        <taxon>Pleosporomycetidae</taxon>
        <taxon>Pleosporales</taxon>
        <taxon>Pleosporineae</taxon>
        <taxon>Pleosporaceae</taxon>
        <taxon>Bipolaris</taxon>
    </lineage>
</organism>
<comment type="subcellular location">
    <subcellularLocation>
        <location evidence="1">Cytoplasm</location>
        <location evidence="1">Cytoskeleton</location>
        <location evidence="1">Microtubule organizing center</location>
    </subcellularLocation>
</comment>
<evidence type="ECO:0000256" key="1">
    <source>
        <dbReference type="ARBA" id="ARBA00004267"/>
    </source>
</evidence>
<feature type="compositionally biased region" description="Polar residues" evidence="5">
    <location>
        <begin position="702"/>
        <end position="711"/>
    </location>
</feature>
<feature type="region of interest" description="Disordered" evidence="5">
    <location>
        <begin position="1070"/>
        <end position="1152"/>
    </location>
</feature>
<dbReference type="HOGENOM" id="CLU_004834_0_0_1"/>
<keyword evidence="9" id="KW-1185">Reference proteome</keyword>
<dbReference type="Proteomes" id="UP000054032">
    <property type="component" value="Unassembled WGS sequence"/>
</dbReference>
<evidence type="ECO:0000259" key="6">
    <source>
        <dbReference type="Pfam" id="PF06657"/>
    </source>
</evidence>
<protein>
    <recommendedName>
        <fullName evidence="10">Cep57 centrosome microtubule-binding domain-containing protein</fullName>
    </recommendedName>
</protein>
<evidence type="ECO:0008006" key="10">
    <source>
        <dbReference type="Google" id="ProtNLM"/>
    </source>
</evidence>
<accession>W6ZH14</accession>
<feature type="compositionally biased region" description="Polar residues" evidence="5">
    <location>
        <begin position="63"/>
        <end position="76"/>
    </location>
</feature>
<dbReference type="GeneID" id="19119992"/>
<feature type="compositionally biased region" description="Polar residues" evidence="5">
    <location>
        <begin position="133"/>
        <end position="148"/>
    </location>
</feature>
<feature type="compositionally biased region" description="Basic and acidic residues" evidence="5">
    <location>
        <begin position="682"/>
        <end position="701"/>
    </location>
</feature>